<dbReference type="PANTHER" id="PTHR48073:SF2">
    <property type="entry name" value="O-SUCCINYLBENZOATE SYNTHASE"/>
    <property type="match status" value="1"/>
</dbReference>
<keyword evidence="4" id="KW-0474">Menaquinone biosynthesis</keyword>
<dbReference type="SFLD" id="SFLDF00009">
    <property type="entry name" value="o-succinylbenzoate_synthase"/>
    <property type="match status" value="1"/>
</dbReference>
<dbReference type="GO" id="GO:0000287">
    <property type="term" value="F:magnesium ion binding"/>
    <property type="evidence" value="ECO:0007669"/>
    <property type="project" value="UniProtKB-UniRule"/>
</dbReference>
<dbReference type="GO" id="GO:0009234">
    <property type="term" value="P:menaquinone biosynthetic process"/>
    <property type="evidence" value="ECO:0007669"/>
    <property type="project" value="UniProtKB-UniRule"/>
</dbReference>
<dbReference type="UniPathway" id="UPA01057">
    <property type="reaction ID" value="UER00165"/>
</dbReference>
<dbReference type="InterPro" id="IPR029065">
    <property type="entry name" value="Enolase_C-like"/>
</dbReference>
<organism evidence="6 7">
    <name type="scientific">Protaetiibacter intestinalis</name>
    <dbReference type="NCBI Taxonomy" id="2419774"/>
    <lineage>
        <taxon>Bacteria</taxon>
        <taxon>Bacillati</taxon>
        <taxon>Actinomycetota</taxon>
        <taxon>Actinomycetes</taxon>
        <taxon>Micrococcales</taxon>
        <taxon>Microbacteriaceae</taxon>
        <taxon>Protaetiibacter</taxon>
    </lineage>
</organism>
<feature type="binding site" evidence="4">
    <location>
        <position position="138"/>
    </location>
    <ligand>
        <name>Mg(2+)</name>
        <dbReference type="ChEBI" id="CHEBI:18420"/>
    </ligand>
</feature>
<dbReference type="PANTHER" id="PTHR48073">
    <property type="entry name" value="O-SUCCINYLBENZOATE SYNTHASE-RELATED"/>
    <property type="match status" value="1"/>
</dbReference>
<protein>
    <recommendedName>
        <fullName evidence="4">o-succinylbenzoate synthase</fullName>
        <shortName evidence="4">OSB synthase</shortName>
        <shortName evidence="4">OSBS</shortName>
        <ecNumber evidence="4">4.2.1.113</ecNumber>
    </recommendedName>
    <alternativeName>
        <fullName evidence="4">4-(2'-carboxyphenyl)-4-oxybutyric acid synthase</fullName>
    </alternativeName>
    <alternativeName>
        <fullName evidence="4">o-succinylbenzoic acid synthase</fullName>
    </alternativeName>
</protein>
<dbReference type="UniPathway" id="UPA00079"/>
<dbReference type="CDD" id="cd03320">
    <property type="entry name" value="OSBS"/>
    <property type="match status" value="1"/>
</dbReference>
<dbReference type="OrthoDB" id="3725747at2"/>
<dbReference type="RefSeq" id="WP_120762444.1">
    <property type="nucleotide sequence ID" value="NZ_CP032630.1"/>
</dbReference>
<dbReference type="InterPro" id="IPR013342">
    <property type="entry name" value="Mandelate_racemase_C"/>
</dbReference>
<comment type="pathway">
    <text evidence="4">Quinol/quinone metabolism; 1,4-dihydroxy-2-naphthoate biosynthesis; 1,4-dihydroxy-2-naphthoate from chorismate: step 4/7.</text>
</comment>
<gene>
    <name evidence="4" type="primary">menC</name>
    <name evidence="6" type="ORF">D7I47_07405</name>
</gene>
<comment type="pathway">
    <text evidence="4">Quinol/quinone metabolism; menaquinone biosynthesis.</text>
</comment>
<keyword evidence="2 4" id="KW-0460">Magnesium</keyword>
<feature type="active site" description="Proton acceptor" evidence="4">
    <location>
        <position position="214"/>
    </location>
</feature>
<comment type="catalytic activity">
    <reaction evidence="4">
        <text>(1R,6R)-6-hydroxy-2-succinyl-cyclohexa-2,4-diene-1-carboxylate = 2-succinylbenzoate + H2O</text>
        <dbReference type="Rhea" id="RHEA:10196"/>
        <dbReference type="ChEBI" id="CHEBI:15377"/>
        <dbReference type="ChEBI" id="CHEBI:18325"/>
        <dbReference type="ChEBI" id="CHEBI:58689"/>
        <dbReference type="EC" id="4.2.1.113"/>
    </reaction>
</comment>
<dbReference type="Pfam" id="PF18374">
    <property type="entry name" value="Enolase_like_N"/>
    <property type="match status" value="1"/>
</dbReference>
<dbReference type="SFLD" id="SFLDG00180">
    <property type="entry name" value="muconate_cycloisomerase"/>
    <property type="match status" value="1"/>
</dbReference>
<feature type="binding site" evidence="4">
    <location>
        <position position="164"/>
    </location>
    <ligand>
        <name>Mg(2+)</name>
        <dbReference type="ChEBI" id="CHEBI:18420"/>
    </ligand>
</feature>
<dbReference type="Proteomes" id="UP000278886">
    <property type="component" value="Chromosome"/>
</dbReference>
<reference evidence="7" key="1">
    <citation type="submission" date="2018-09" db="EMBL/GenBank/DDBJ databases">
        <title>Genome sequencing of strain 2DFWR-13.</title>
        <authorList>
            <person name="Heo J."/>
            <person name="Kim S.-J."/>
            <person name="Kwon S.-W."/>
        </authorList>
    </citation>
    <scope>NUCLEOTIDE SEQUENCE [LARGE SCALE GENOMIC DNA]</scope>
    <source>
        <strain evidence="7">2DFWR-13</strain>
    </source>
</reference>
<keyword evidence="7" id="KW-1185">Reference proteome</keyword>
<dbReference type="GO" id="GO:0009063">
    <property type="term" value="P:amino acid catabolic process"/>
    <property type="evidence" value="ECO:0007669"/>
    <property type="project" value="InterPro"/>
</dbReference>
<dbReference type="InterPro" id="IPR036849">
    <property type="entry name" value="Enolase-like_C_sf"/>
</dbReference>
<comment type="similarity">
    <text evidence="4">Belongs to the mandelate racemase/muconate lactonizing enzyme family. MenC type 1 subfamily.</text>
</comment>
<dbReference type="Pfam" id="PF13378">
    <property type="entry name" value="MR_MLE_C"/>
    <property type="match status" value="1"/>
</dbReference>
<keyword evidence="3 4" id="KW-0456">Lyase</keyword>
<dbReference type="HAMAP" id="MF_00470">
    <property type="entry name" value="MenC_1"/>
    <property type="match status" value="1"/>
</dbReference>
<dbReference type="NCBIfam" id="NF002782">
    <property type="entry name" value="PRK02901.1"/>
    <property type="match status" value="1"/>
</dbReference>
<dbReference type="InterPro" id="IPR018110">
    <property type="entry name" value="Mandel_Rmase/mucon_lact_enz_CS"/>
</dbReference>
<name>A0A387B6X8_9MICO</name>
<evidence type="ECO:0000256" key="4">
    <source>
        <dbReference type="HAMAP-Rule" id="MF_00470"/>
    </source>
</evidence>
<dbReference type="EMBL" id="CP032630">
    <property type="protein sequence ID" value="AYF98097.1"/>
    <property type="molecule type" value="Genomic_DNA"/>
</dbReference>
<dbReference type="AlphaFoldDB" id="A0A387B6X8"/>
<feature type="binding site" evidence="4">
    <location>
        <position position="190"/>
    </location>
    <ligand>
        <name>Mg(2+)</name>
        <dbReference type="ChEBI" id="CHEBI:18420"/>
    </ligand>
</feature>
<sequence>MIPEPDELLAGAHTVRLPLATRFRGVTEREALLLHGPNGWAEFSPFLEYDDAEAAAWLAAAIEAGWGEPPAARRDRIPVNATLPTVPVDRIREVLERFGAVRTVKVKVADAAEGLDADVARVREVRRLLGPEARIRVDANGAWNVDQAERAAHALAPFDLEYLEQPCASVGELAELRGRLHDWQLPIAADESVRKADDPLAVARAGAADLLVVKVQPLGGVARALRIVAEAGLPAVVSSALDTSVGLAMGARLAAALPELDFDCGLGTAALLTADVTREPLTPADGAIPVRPVEPDAALLRAHAAPPDRATWWHARLRRAHALLPGSAPPRVE</sequence>
<dbReference type="EC" id="4.2.1.113" evidence="4"/>
<dbReference type="KEGG" id="lyd:D7I47_07405"/>
<dbReference type="PROSITE" id="PS00909">
    <property type="entry name" value="MR_MLE_2"/>
    <property type="match status" value="1"/>
</dbReference>
<dbReference type="SMART" id="SM00922">
    <property type="entry name" value="MR_MLE"/>
    <property type="match status" value="1"/>
</dbReference>
<dbReference type="InterPro" id="IPR010196">
    <property type="entry name" value="OSB_synthase_MenC1"/>
</dbReference>
<dbReference type="SUPFAM" id="SSF51604">
    <property type="entry name" value="Enolase C-terminal domain-like"/>
    <property type="match status" value="1"/>
</dbReference>
<keyword evidence="1 4" id="KW-0479">Metal-binding</keyword>
<evidence type="ECO:0000256" key="2">
    <source>
        <dbReference type="ARBA" id="ARBA00022842"/>
    </source>
</evidence>
<feature type="active site" description="Proton donor" evidence="4">
    <location>
        <position position="107"/>
    </location>
</feature>
<feature type="domain" description="Mandelate racemase/muconate lactonizing enzyme C-terminal" evidence="5">
    <location>
        <begin position="88"/>
        <end position="183"/>
    </location>
</feature>
<proteinExistence type="inferred from homology"/>
<evidence type="ECO:0000259" key="5">
    <source>
        <dbReference type="SMART" id="SM00922"/>
    </source>
</evidence>
<evidence type="ECO:0000313" key="7">
    <source>
        <dbReference type="Proteomes" id="UP000278886"/>
    </source>
</evidence>
<dbReference type="SFLD" id="SFLDS00001">
    <property type="entry name" value="Enolase"/>
    <property type="match status" value="1"/>
</dbReference>
<accession>A0A387B6X8</accession>
<comment type="function">
    <text evidence="4">Converts 2-succinyl-6-hydroxy-2,4-cyclohexadiene-1-carboxylate (SHCHC) to 2-succinylbenzoate (OSB).</text>
</comment>
<dbReference type="Gene3D" id="3.20.20.120">
    <property type="entry name" value="Enolase-like C-terminal domain"/>
    <property type="match status" value="1"/>
</dbReference>
<comment type="cofactor">
    <cofactor evidence="4">
        <name>a divalent metal cation</name>
        <dbReference type="ChEBI" id="CHEBI:60240"/>
    </cofactor>
</comment>
<evidence type="ECO:0000256" key="3">
    <source>
        <dbReference type="ARBA" id="ARBA00023239"/>
    </source>
</evidence>
<evidence type="ECO:0000313" key="6">
    <source>
        <dbReference type="EMBL" id="AYF98097.1"/>
    </source>
</evidence>
<dbReference type="GO" id="GO:0043748">
    <property type="term" value="F:O-succinylbenzoate synthase activity"/>
    <property type="evidence" value="ECO:0007669"/>
    <property type="project" value="UniProtKB-EC"/>
</dbReference>
<evidence type="ECO:0000256" key="1">
    <source>
        <dbReference type="ARBA" id="ARBA00022723"/>
    </source>
</evidence>